<keyword evidence="6" id="KW-1185">Reference proteome</keyword>
<evidence type="ECO:0000256" key="1">
    <source>
        <dbReference type="ARBA" id="ARBA00022741"/>
    </source>
</evidence>
<dbReference type="InterPro" id="IPR036265">
    <property type="entry name" value="HIT-like_sf"/>
</dbReference>
<dbReference type="Gene3D" id="3.30.428.10">
    <property type="entry name" value="HIT-like"/>
    <property type="match status" value="1"/>
</dbReference>
<evidence type="ECO:0000259" key="4">
    <source>
        <dbReference type="PROSITE" id="PS51084"/>
    </source>
</evidence>
<dbReference type="Pfam" id="PF11969">
    <property type="entry name" value="DcpS_C"/>
    <property type="match status" value="1"/>
</dbReference>
<evidence type="ECO:0000313" key="6">
    <source>
        <dbReference type="Proteomes" id="UP000290289"/>
    </source>
</evidence>
<gene>
    <name evidence="5" type="ORF">DVH24_001239</name>
</gene>
<evidence type="ECO:0000256" key="3">
    <source>
        <dbReference type="PROSITE-ProRule" id="PRU00464"/>
    </source>
</evidence>
<dbReference type="PROSITE" id="PS51084">
    <property type="entry name" value="HIT_2"/>
    <property type="match status" value="1"/>
</dbReference>
<dbReference type="STRING" id="3750.A0A498K4U0"/>
<name>A0A498K4U0_MALDO</name>
<accession>A0A498K4U0</accession>
<proteinExistence type="predicted"/>
<dbReference type="AlphaFoldDB" id="A0A498K4U0"/>
<comment type="caution">
    <text evidence="5">The sequence shown here is derived from an EMBL/GenBank/DDBJ whole genome shotgun (WGS) entry which is preliminary data.</text>
</comment>
<protein>
    <recommendedName>
        <fullName evidence="4">HIT domain-containing protein</fullName>
    </recommendedName>
</protein>
<dbReference type="InterPro" id="IPR011146">
    <property type="entry name" value="HIT-like"/>
</dbReference>
<keyword evidence="1" id="KW-0547">Nucleotide-binding</keyword>
<reference evidence="5 6" key="1">
    <citation type="submission" date="2018-10" db="EMBL/GenBank/DDBJ databases">
        <title>A high-quality apple genome assembly.</title>
        <authorList>
            <person name="Hu J."/>
        </authorList>
    </citation>
    <scope>NUCLEOTIDE SEQUENCE [LARGE SCALE GENOMIC DNA]</scope>
    <source>
        <strain evidence="6">cv. HFTH1</strain>
        <tissue evidence="5">Young leaf</tissue>
    </source>
</reference>
<organism evidence="5 6">
    <name type="scientific">Malus domestica</name>
    <name type="common">Apple</name>
    <name type="synonym">Pyrus malus</name>
    <dbReference type="NCBI Taxonomy" id="3750"/>
    <lineage>
        <taxon>Eukaryota</taxon>
        <taxon>Viridiplantae</taxon>
        <taxon>Streptophyta</taxon>
        <taxon>Embryophyta</taxon>
        <taxon>Tracheophyta</taxon>
        <taxon>Spermatophyta</taxon>
        <taxon>Magnoliopsida</taxon>
        <taxon>eudicotyledons</taxon>
        <taxon>Gunneridae</taxon>
        <taxon>Pentapetalae</taxon>
        <taxon>rosids</taxon>
        <taxon>fabids</taxon>
        <taxon>Rosales</taxon>
        <taxon>Rosaceae</taxon>
        <taxon>Amygdaloideae</taxon>
        <taxon>Maleae</taxon>
        <taxon>Malus</taxon>
    </lineage>
</organism>
<evidence type="ECO:0000313" key="5">
    <source>
        <dbReference type="EMBL" id="RXI01005.1"/>
    </source>
</evidence>
<dbReference type="PANTHER" id="PTHR12486:SF5">
    <property type="entry name" value="ADENOSINE 5'-MONOPHOSPHORAMIDASE HINT3"/>
    <property type="match status" value="1"/>
</dbReference>
<feature type="domain" description="HIT" evidence="4">
    <location>
        <begin position="47"/>
        <end position="95"/>
    </location>
</feature>
<keyword evidence="2" id="KW-0378">Hydrolase</keyword>
<sequence length="211" mass="23720">MLATKQITDREQNKSRIEVQTRLTPINSARGLGSQMTAVAAAASPCIFCQIAGKSTSTTLFHTDEKVVAFQDINPAAVRHYLVIPVDHIPTVKDLQRRPEDYSLVSHMLEVGKTLIQRDAPQCHQYRWKCIKYLSVGSIGFVEAEKLLGKIKPLPPVISKIGLLSDKISTWWDKRAREVEHGQGLPAFLAEKRRFRSILSDAFLQTERVKA</sequence>
<dbReference type="Proteomes" id="UP000290289">
    <property type="component" value="Chromosome 4"/>
</dbReference>
<dbReference type="GO" id="GO:0047627">
    <property type="term" value="F:adenylylsulfatase activity"/>
    <property type="evidence" value="ECO:0007669"/>
    <property type="project" value="UniProtKB-ARBA"/>
</dbReference>
<dbReference type="PANTHER" id="PTHR12486">
    <property type="entry name" value="APRATAXIN-RELATED"/>
    <property type="match status" value="1"/>
</dbReference>
<dbReference type="GO" id="GO:0000166">
    <property type="term" value="F:nucleotide binding"/>
    <property type="evidence" value="ECO:0007669"/>
    <property type="project" value="UniProtKB-KW"/>
</dbReference>
<dbReference type="SUPFAM" id="SSF54197">
    <property type="entry name" value="HIT-like"/>
    <property type="match status" value="1"/>
</dbReference>
<evidence type="ECO:0000256" key="2">
    <source>
        <dbReference type="ARBA" id="ARBA00022801"/>
    </source>
</evidence>
<comment type="caution">
    <text evidence="3">Lacks conserved residue(s) required for the propagation of feature annotation.</text>
</comment>
<dbReference type="EMBL" id="RDQH01000330">
    <property type="protein sequence ID" value="RXI01005.1"/>
    <property type="molecule type" value="Genomic_DNA"/>
</dbReference>